<proteinExistence type="predicted"/>
<organism evidence="1 2">
    <name type="scientific">Reticulomyxa filosa</name>
    <dbReference type="NCBI Taxonomy" id="46433"/>
    <lineage>
        <taxon>Eukaryota</taxon>
        <taxon>Sar</taxon>
        <taxon>Rhizaria</taxon>
        <taxon>Retaria</taxon>
        <taxon>Foraminifera</taxon>
        <taxon>Monothalamids</taxon>
        <taxon>Reticulomyxidae</taxon>
        <taxon>Reticulomyxa</taxon>
    </lineage>
</organism>
<dbReference type="AlphaFoldDB" id="X6M1R9"/>
<keyword evidence="2" id="KW-1185">Reference proteome</keyword>
<reference evidence="1 2" key="1">
    <citation type="journal article" date="2013" name="Curr. Biol.">
        <title>The Genome of the Foraminiferan Reticulomyxa filosa.</title>
        <authorList>
            <person name="Glockner G."/>
            <person name="Hulsmann N."/>
            <person name="Schleicher M."/>
            <person name="Noegel A.A."/>
            <person name="Eichinger L."/>
            <person name="Gallinger C."/>
            <person name="Pawlowski J."/>
            <person name="Sierra R."/>
            <person name="Euteneuer U."/>
            <person name="Pillet L."/>
            <person name="Moustafa A."/>
            <person name="Platzer M."/>
            <person name="Groth M."/>
            <person name="Szafranski K."/>
            <person name="Schliwa M."/>
        </authorList>
    </citation>
    <scope>NUCLEOTIDE SEQUENCE [LARGE SCALE GENOMIC DNA]</scope>
</reference>
<protein>
    <submittedName>
        <fullName evidence="1">Uncharacterized protein</fullName>
    </submittedName>
</protein>
<gene>
    <name evidence="1" type="ORF">RFI_30494</name>
</gene>
<evidence type="ECO:0000313" key="1">
    <source>
        <dbReference type="EMBL" id="ETO06900.1"/>
    </source>
</evidence>
<sequence length="172" mass="20468">MIKFDRFAKYLITVLKPLDVKDREKFIEKIQFDYSNDIDAFKKEFDLEDSSFCVVMKIKIFLKAIQNIIDFTTLNYMFQKTLMNGIERKIAKRFKSHLAIGILKQQLFNTNEKEIASNNLFIDNFVLLPRYAKEKEKEMTTKEKVKVKEAVVKCKRKLTHKMALYIDNRFSS</sequence>
<dbReference type="Proteomes" id="UP000023152">
    <property type="component" value="Unassembled WGS sequence"/>
</dbReference>
<comment type="caution">
    <text evidence="1">The sequence shown here is derived from an EMBL/GenBank/DDBJ whole genome shotgun (WGS) entry which is preliminary data.</text>
</comment>
<dbReference type="EMBL" id="ASPP01026696">
    <property type="protein sequence ID" value="ETO06900.1"/>
    <property type="molecule type" value="Genomic_DNA"/>
</dbReference>
<accession>X6M1R9</accession>
<name>X6M1R9_RETFI</name>
<evidence type="ECO:0000313" key="2">
    <source>
        <dbReference type="Proteomes" id="UP000023152"/>
    </source>
</evidence>